<dbReference type="CDD" id="cd12797">
    <property type="entry name" value="M23_peptidase"/>
    <property type="match status" value="1"/>
</dbReference>
<feature type="domain" description="M23ase beta-sheet core" evidence="2">
    <location>
        <begin position="183"/>
        <end position="277"/>
    </location>
</feature>
<dbReference type="InterPro" id="IPR011055">
    <property type="entry name" value="Dup_hybrid_motif"/>
</dbReference>
<feature type="transmembrane region" description="Helical" evidence="1">
    <location>
        <begin position="25"/>
        <end position="48"/>
    </location>
</feature>
<reference evidence="3" key="1">
    <citation type="journal article" date="2020" name="mSystems">
        <title>Genome- and Community-Level Interaction Insights into Carbon Utilization and Element Cycling Functions of Hydrothermarchaeota in Hydrothermal Sediment.</title>
        <authorList>
            <person name="Zhou Z."/>
            <person name="Liu Y."/>
            <person name="Xu W."/>
            <person name="Pan J."/>
            <person name="Luo Z.H."/>
            <person name="Li M."/>
        </authorList>
    </citation>
    <scope>NUCLEOTIDE SEQUENCE [LARGE SCALE GENOMIC DNA]</scope>
    <source>
        <strain evidence="3">SpSt-488</strain>
    </source>
</reference>
<protein>
    <submittedName>
        <fullName evidence="3">M23 family metallopeptidase</fullName>
    </submittedName>
</protein>
<name>A0A7C4GF76_UNCW3</name>
<dbReference type="GO" id="GO:0004222">
    <property type="term" value="F:metalloendopeptidase activity"/>
    <property type="evidence" value="ECO:0007669"/>
    <property type="project" value="TreeGrafter"/>
</dbReference>
<evidence type="ECO:0000313" key="3">
    <source>
        <dbReference type="EMBL" id="HGK28101.1"/>
    </source>
</evidence>
<dbReference type="PANTHER" id="PTHR21666:SF270">
    <property type="entry name" value="MUREIN HYDROLASE ACTIVATOR ENVC"/>
    <property type="match status" value="1"/>
</dbReference>
<accession>A0A7C4GF76</accession>
<evidence type="ECO:0000256" key="1">
    <source>
        <dbReference type="SAM" id="Phobius"/>
    </source>
</evidence>
<sequence length="284" mass="31252">MERLQVLINLKRRNRALNLSVPLHYLYLAAAVLVGFLFFSGFATRLVLRRFSPSGRLTQLVAENSLLRRQLEAYSAAMDTFRQFLAFTEQMDNKLRAAVNLNLIPSDVRLLGIGGSAPTSDAPEVTELLRRVDFNERSLTEIGNTVSLQQARLRSLPSIWPVQGWVTSGFGYRSDPFSGAREMHNGLDIVAPAGTPIVAPADGRVVFAGWKMGYGRAVEIDHGWGIVTFYGHCQDILTRTGALVKRGQAIALVGSSGRSTGTHLHYGVKVNGNWVNPGNYILAR</sequence>
<dbReference type="SUPFAM" id="SSF51261">
    <property type="entry name" value="Duplicated hybrid motif"/>
    <property type="match status" value="1"/>
</dbReference>
<keyword evidence="1" id="KW-0812">Transmembrane</keyword>
<dbReference type="FunFam" id="2.70.70.10:FF:000006">
    <property type="entry name" value="M23 family peptidase"/>
    <property type="match status" value="1"/>
</dbReference>
<keyword evidence="1" id="KW-1133">Transmembrane helix</keyword>
<dbReference type="InterPro" id="IPR016047">
    <property type="entry name" value="M23ase_b-sheet_dom"/>
</dbReference>
<dbReference type="EMBL" id="DSUT01000081">
    <property type="protein sequence ID" value="HGK28101.1"/>
    <property type="molecule type" value="Genomic_DNA"/>
</dbReference>
<dbReference type="Gene3D" id="2.70.70.10">
    <property type="entry name" value="Glucose Permease (Domain IIA)"/>
    <property type="match status" value="1"/>
</dbReference>
<dbReference type="AlphaFoldDB" id="A0A7C4GF76"/>
<comment type="caution">
    <text evidence="3">The sequence shown here is derived from an EMBL/GenBank/DDBJ whole genome shotgun (WGS) entry which is preliminary data.</text>
</comment>
<organism evidence="3">
    <name type="scientific">candidate division WOR-3 bacterium</name>
    <dbReference type="NCBI Taxonomy" id="2052148"/>
    <lineage>
        <taxon>Bacteria</taxon>
        <taxon>Bacteria division WOR-3</taxon>
    </lineage>
</organism>
<proteinExistence type="predicted"/>
<dbReference type="Pfam" id="PF01551">
    <property type="entry name" value="Peptidase_M23"/>
    <property type="match status" value="1"/>
</dbReference>
<dbReference type="PANTHER" id="PTHR21666">
    <property type="entry name" value="PEPTIDASE-RELATED"/>
    <property type="match status" value="1"/>
</dbReference>
<keyword evidence="1" id="KW-0472">Membrane</keyword>
<gene>
    <name evidence="3" type="ORF">ENS41_04025</name>
</gene>
<dbReference type="InterPro" id="IPR050570">
    <property type="entry name" value="Cell_wall_metabolism_enzyme"/>
</dbReference>
<evidence type="ECO:0000259" key="2">
    <source>
        <dbReference type="Pfam" id="PF01551"/>
    </source>
</evidence>